<evidence type="ECO:0000256" key="10">
    <source>
        <dbReference type="ARBA" id="ARBA00022982"/>
    </source>
</evidence>
<keyword evidence="19" id="KW-0560">Oxidoreductase</keyword>
<dbReference type="GO" id="GO:0008137">
    <property type="term" value="F:NADH dehydrogenase (ubiquinone) activity"/>
    <property type="evidence" value="ECO:0007669"/>
    <property type="project" value="UniProtKB-UniRule"/>
</dbReference>
<evidence type="ECO:0000256" key="12">
    <source>
        <dbReference type="ARBA" id="ARBA00023027"/>
    </source>
</evidence>
<keyword evidence="14 17" id="KW-0496">Mitochondrion</keyword>
<comment type="catalytic activity">
    <reaction evidence="16 17">
        <text>a ubiquinone + NADH + 5 H(+)(in) = a ubiquinol + NAD(+) + 4 H(+)(out)</text>
        <dbReference type="Rhea" id="RHEA:29091"/>
        <dbReference type="Rhea" id="RHEA-COMP:9565"/>
        <dbReference type="Rhea" id="RHEA-COMP:9566"/>
        <dbReference type="ChEBI" id="CHEBI:15378"/>
        <dbReference type="ChEBI" id="CHEBI:16389"/>
        <dbReference type="ChEBI" id="CHEBI:17976"/>
        <dbReference type="ChEBI" id="CHEBI:57540"/>
        <dbReference type="ChEBI" id="CHEBI:57945"/>
        <dbReference type="EC" id="7.1.1.2"/>
    </reaction>
</comment>
<evidence type="ECO:0000313" key="19">
    <source>
        <dbReference type="EMBL" id="AYU74405.1"/>
    </source>
</evidence>
<comment type="similarity">
    <text evidence="3 17">Belongs to the complex I subunit 3 family.</text>
</comment>
<keyword evidence="6 17" id="KW-0813">Transport</keyword>
<dbReference type="PANTHER" id="PTHR11058:SF9">
    <property type="entry name" value="NADH-UBIQUINONE OXIDOREDUCTASE CHAIN 3"/>
    <property type="match status" value="1"/>
</dbReference>
<evidence type="ECO:0000256" key="6">
    <source>
        <dbReference type="ARBA" id="ARBA00022448"/>
    </source>
</evidence>
<keyword evidence="7 17" id="KW-0679">Respiratory chain</keyword>
<feature type="compositionally biased region" description="Basic and acidic residues" evidence="18">
    <location>
        <begin position="222"/>
        <end position="241"/>
    </location>
</feature>
<keyword evidence="8 17" id="KW-0812">Transmembrane</keyword>
<dbReference type="GO" id="GO:0030964">
    <property type="term" value="C:NADH dehydrogenase complex"/>
    <property type="evidence" value="ECO:0007669"/>
    <property type="project" value="TreeGrafter"/>
</dbReference>
<keyword evidence="11 17" id="KW-1133">Transmembrane helix</keyword>
<evidence type="ECO:0000256" key="18">
    <source>
        <dbReference type="SAM" id="MobiDB-lite"/>
    </source>
</evidence>
<feature type="transmembrane region" description="Helical" evidence="17">
    <location>
        <begin position="51"/>
        <end position="74"/>
    </location>
</feature>
<evidence type="ECO:0000256" key="1">
    <source>
        <dbReference type="ARBA" id="ARBA00003257"/>
    </source>
</evidence>
<feature type="compositionally biased region" description="Polar residues" evidence="18">
    <location>
        <begin position="139"/>
        <end position="154"/>
    </location>
</feature>
<evidence type="ECO:0000256" key="16">
    <source>
        <dbReference type="ARBA" id="ARBA00049551"/>
    </source>
</evidence>
<dbReference type="InterPro" id="IPR038430">
    <property type="entry name" value="NDAH_ubi_oxred_su3_sf"/>
</dbReference>
<dbReference type="Pfam" id="PF00507">
    <property type="entry name" value="Oxidored_q4"/>
    <property type="match status" value="1"/>
</dbReference>
<feature type="compositionally biased region" description="Basic and acidic residues" evidence="18">
    <location>
        <begin position="123"/>
        <end position="138"/>
    </location>
</feature>
<dbReference type="GeneID" id="38466400"/>
<dbReference type="PANTHER" id="PTHR11058">
    <property type="entry name" value="NADH-UBIQUINONE OXIDOREDUCTASE CHAIN 3"/>
    <property type="match status" value="1"/>
</dbReference>
<dbReference type="FunFam" id="1.20.58.1610:FF:000009">
    <property type="entry name" value="NADH-ubiquinone oxidoreductase chain 3"/>
    <property type="match status" value="1"/>
</dbReference>
<feature type="region of interest" description="Disordered" evidence="18">
    <location>
        <begin position="116"/>
        <end position="198"/>
    </location>
</feature>
<feature type="compositionally biased region" description="Low complexity" evidence="18">
    <location>
        <begin position="172"/>
        <end position="189"/>
    </location>
</feature>
<dbReference type="InterPro" id="IPR000440">
    <property type="entry name" value="NADH_UbQ/plastoQ_OxRdtase_su3"/>
</dbReference>
<keyword evidence="12 17" id="KW-0520">NAD</keyword>
<feature type="compositionally biased region" description="Polar residues" evidence="18">
    <location>
        <begin position="302"/>
        <end position="360"/>
    </location>
</feature>
<gene>
    <name evidence="19" type="primary">nad3</name>
</gene>
<evidence type="ECO:0000256" key="8">
    <source>
        <dbReference type="ARBA" id="ARBA00022692"/>
    </source>
</evidence>
<dbReference type="AlphaFoldDB" id="A0A3G4S6S8"/>
<evidence type="ECO:0000256" key="7">
    <source>
        <dbReference type="ARBA" id="ARBA00022660"/>
    </source>
</evidence>
<comment type="subcellular location">
    <subcellularLocation>
        <location evidence="2 17">Mitochondrion membrane</location>
        <topology evidence="2 17">Multi-pass membrane protein</topology>
    </subcellularLocation>
</comment>
<evidence type="ECO:0000256" key="11">
    <source>
        <dbReference type="ARBA" id="ARBA00022989"/>
    </source>
</evidence>
<evidence type="ECO:0000256" key="13">
    <source>
        <dbReference type="ARBA" id="ARBA00023075"/>
    </source>
</evidence>
<dbReference type="RefSeq" id="YP_009543515.1">
    <property type="nucleotide sequence ID" value="NC_040008.1"/>
</dbReference>
<dbReference type="EMBL" id="MH337273">
    <property type="protein sequence ID" value="AYU74405.1"/>
    <property type="molecule type" value="Genomic_DNA"/>
</dbReference>
<feature type="compositionally biased region" description="Basic and acidic residues" evidence="18">
    <location>
        <begin position="261"/>
        <end position="282"/>
    </location>
</feature>
<feature type="transmembrane region" description="Helical" evidence="17">
    <location>
        <begin position="7"/>
        <end position="26"/>
    </location>
</feature>
<accession>A0A3G4S6S8</accession>
<evidence type="ECO:0000256" key="2">
    <source>
        <dbReference type="ARBA" id="ARBA00004225"/>
    </source>
</evidence>
<evidence type="ECO:0000256" key="17">
    <source>
        <dbReference type="RuleBase" id="RU003640"/>
    </source>
</evidence>
<dbReference type="Gene3D" id="1.20.58.1610">
    <property type="entry name" value="NADH:ubiquinone/plastoquinone oxidoreductase, chain 3"/>
    <property type="match status" value="1"/>
</dbReference>
<evidence type="ECO:0000256" key="5">
    <source>
        <dbReference type="ARBA" id="ARBA00021007"/>
    </source>
</evidence>
<keyword evidence="9 17" id="KW-1278">Translocase</keyword>
<protein>
    <recommendedName>
        <fullName evidence="5 17">NADH-ubiquinone oxidoreductase chain 3</fullName>
        <ecNumber evidence="4 17">7.1.1.2</ecNumber>
    </recommendedName>
</protein>
<proteinExistence type="inferred from homology"/>
<keyword evidence="15 17" id="KW-0472">Membrane</keyword>
<feature type="compositionally biased region" description="Acidic residues" evidence="18">
    <location>
        <begin position="363"/>
        <end position="372"/>
    </location>
</feature>
<feature type="region of interest" description="Disordered" evidence="18">
    <location>
        <begin position="222"/>
        <end position="372"/>
    </location>
</feature>
<evidence type="ECO:0000256" key="4">
    <source>
        <dbReference type="ARBA" id="ARBA00012944"/>
    </source>
</evidence>
<evidence type="ECO:0000256" key="14">
    <source>
        <dbReference type="ARBA" id="ARBA00023128"/>
    </source>
</evidence>
<feature type="transmembrane region" description="Helical" evidence="17">
    <location>
        <begin position="86"/>
        <end position="105"/>
    </location>
</feature>
<dbReference type="GO" id="GO:0031966">
    <property type="term" value="C:mitochondrial membrane"/>
    <property type="evidence" value="ECO:0007669"/>
    <property type="project" value="UniProtKB-SubCell"/>
</dbReference>
<evidence type="ECO:0000256" key="15">
    <source>
        <dbReference type="ARBA" id="ARBA00023136"/>
    </source>
</evidence>
<sequence length="418" mass="46362">MTNTSFFILFVPILATLLLAINLILAPHNPYQEKNSPFECGYHSFLGQNRIQFSVSFFIFGLLFLLFDLEILLAYPYSVSSYTNDIYGLVIFAVFCVLLALGFVFELGKNALTIDSKQTSSDKSSDESSDKSSDDKKNTTTPLANLIDNLTMSKPWTGRDSDSSMPNRDSDSSIPSEEVPSSGSSSSSETFEESEAREEVELYQEWRANLDDVRDIAVRADRGEALSEADRERWDNVRQDPDGEEGESTLGEPGMASYNSERQRLNDRIEHYEQVIRGERDITPVPGNPGGPSVPANYVDPSRTQAGPSTSQAGPSTSQAGPSTSQAGPSTSQDTNMSGTSQDGYASDTSQDADVSDTNQSSDDSDSDSDTNMDEYLPIIFTTEIGITRIISVIYYLYKIRFFFMVKIWLSCYIKNWR</sequence>
<comment type="caution">
    <text evidence="17">Lacks conserved residue(s) required for the propagation of feature annotation.</text>
</comment>
<organism evidence="19">
    <name type="scientific">Coniothyrium glycines</name>
    <dbReference type="NCBI Taxonomy" id="1077358"/>
    <lineage>
        <taxon>Eukaryota</taxon>
        <taxon>Fungi</taxon>
        <taxon>Dikarya</taxon>
        <taxon>Ascomycota</taxon>
        <taxon>Pezizomycotina</taxon>
        <taxon>Dothideomycetes</taxon>
        <taxon>Pleosporomycetidae</taxon>
        <taxon>Pleosporales</taxon>
        <taxon>Pleosporineae</taxon>
        <taxon>Coniothyriaceae</taxon>
        <taxon>Coniothyrium</taxon>
    </lineage>
</organism>
<geneLocation type="mitochondrion" evidence="19"/>
<dbReference type="EC" id="7.1.1.2" evidence="4 17"/>
<evidence type="ECO:0000256" key="9">
    <source>
        <dbReference type="ARBA" id="ARBA00022967"/>
    </source>
</evidence>
<keyword evidence="10 17" id="KW-0249">Electron transport</keyword>
<dbReference type="GO" id="GO:0016491">
    <property type="term" value="F:oxidoreductase activity"/>
    <property type="evidence" value="ECO:0007669"/>
    <property type="project" value="UniProtKB-KW"/>
</dbReference>
<reference evidence="19" key="1">
    <citation type="submission" date="2018-05" db="EMBL/GenBank/DDBJ databases">
        <title>Annotation and analysis of the mitochondrial genome of Coniothyrium glycines, causalagent of red leaf blotch of soybean, reveals an abundance of homing endonucleases.</title>
        <authorList>
            <person name="Frederick R.D."/>
            <person name="Stone C.L."/>
            <person name="Tooley P.W."/>
            <person name="Luster D.G."/>
            <person name="Campos B."/>
            <person name="Winegar R.A."/>
            <person name="Melcher U."/>
            <person name="Fletcher J."/>
            <person name="Blagden T."/>
        </authorList>
    </citation>
    <scope>NUCLEOTIDE SEQUENCE</scope>
    <source>
        <strain evidence="19">PG-21</strain>
    </source>
</reference>
<comment type="function">
    <text evidence="1">Core subunit of the mitochondrial membrane respiratory chain NADH dehydrogenase (Complex I) that is believed to belong to the minimal assembly required for catalysis. Complex I functions in the transfer of electrons from NADH to the respiratory chain. The immediate electron acceptor for the enzyme is believed to be ubiquinone.</text>
</comment>
<keyword evidence="13 17" id="KW-0830">Ubiquinone</keyword>
<feature type="transmembrane region" description="Helical" evidence="17">
    <location>
        <begin position="376"/>
        <end position="398"/>
    </location>
</feature>
<evidence type="ECO:0000256" key="3">
    <source>
        <dbReference type="ARBA" id="ARBA00008472"/>
    </source>
</evidence>
<comment type="function">
    <text evidence="17">Core subunit of the mitochondrial membrane respiratory chain NADH dehydrogenase (Complex I) which catalyzes electron transfer from NADH through the respiratory chain, using ubiquinone as an electron acceptor. Essential for the catalytic activity of complex I.</text>
</comment>
<name>A0A3G4S6S8_9PLEO</name>